<proteinExistence type="predicted"/>
<dbReference type="EMBL" id="JARK01001480">
    <property type="protein sequence ID" value="EYB96973.1"/>
    <property type="molecule type" value="Genomic_DNA"/>
</dbReference>
<keyword evidence="2" id="KW-0472">Membrane</keyword>
<dbReference type="AlphaFoldDB" id="A0A016T1U1"/>
<keyword evidence="2" id="KW-0812">Transmembrane</keyword>
<keyword evidence="2" id="KW-1133">Transmembrane helix</keyword>
<gene>
    <name evidence="3" type="primary">Acey_s0144.g2436</name>
    <name evidence="3" type="ORF">Y032_0144g2436</name>
</gene>
<feature type="compositionally biased region" description="Basic and acidic residues" evidence="1">
    <location>
        <begin position="83"/>
        <end position="92"/>
    </location>
</feature>
<comment type="caution">
    <text evidence="3">The sequence shown here is derived from an EMBL/GenBank/DDBJ whole genome shotgun (WGS) entry which is preliminary data.</text>
</comment>
<evidence type="ECO:0000256" key="1">
    <source>
        <dbReference type="SAM" id="MobiDB-lite"/>
    </source>
</evidence>
<evidence type="ECO:0000313" key="4">
    <source>
        <dbReference type="Proteomes" id="UP000024635"/>
    </source>
</evidence>
<protein>
    <submittedName>
        <fullName evidence="3">Uncharacterized protein</fullName>
    </submittedName>
</protein>
<dbReference type="Proteomes" id="UP000024635">
    <property type="component" value="Unassembled WGS sequence"/>
</dbReference>
<feature type="compositionally biased region" description="Basic and acidic residues" evidence="1">
    <location>
        <begin position="34"/>
        <end position="74"/>
    </location>
</feature>
<feature type="transmembrane region" description="Helical" evidence="2">
    <location>
        <begin position="6"/>
        <end position="27"/>
    </location>
</feature>
<dbReference type="OrthoDB" id="5897547at2759"/>
<name>A0A016T1U1_9BILA</name>
<organism evidence="3 4">
    <name type="scientific">Ancylostoma ceylanicum</name>
    <dbReference type="NCBI Taxonomy" id="53326"/>
    <lineage>
        <taxon>Eukaryota</taxon>
        <taxon>Metazoa</taxon>
        <taxon>Ecdysozoa</taxon>
        <taxon>Nematoda</taxon>
        <taxon>Chromadorea</taxon>
        <taxon>Rhabditida</taxon>
        <taxon>Rhabditina</taxon>
        <taxon>Rhabditomorpha</taxon>
        <taxon>Strongyloidea</taxon>
        <taxon>Ancylostomatidae</taxon>
        <taxon>Ancylostomatinae</taxon>
        <taxon>Ancylostoma</taxon>
    </lineage>
</organism>
<reference evidence="4" key="1">
    <citation type="journal article" date="2015" name="Nat. Genet.">
        <title>The genome and transcriptome of the zoonotic hookworm Ancylostoma ceylanicum identify infection-specific gene families.</title>
        <authorList>
            <person name="Schwarz E.M."/>
            <person name="Hu Y."/>
            <person name="Antoshechkin I."/>
            <person name="Miller M.M."/>
            <person name="Sternberg P.W."/>
            <person name="Aroian R.V."/>
        </authorList>
    </citation>
    <scope>NUCLEOTIDE SEQUENCE</scope>
    <source>
        <strain evidence="4">HY135</strain>
    </source>
</reference>
<evidence type="ECO:0000313" key="3">
    <source>
        <dbReference type="EMBL" id="EYB96973.1"/>
    </source>
</evidence>
<accession>A0A016T1U1</accession>
<evidence type="ECO:0000256" key="2">
    <source>
        <dbReference type="SAM" id="Phobius"/>
    </source>
</evidence>
<keyword evidence="4" id="KW-1185">Reference proteome</keyword>
<feature type="region of interest" description="Disordered" evidence="1">
    <location>
        <begin position="34"/>
        <end position="92"/>
    </location>
</feature>
<sequence>MSSSNPSDYFVLVVMALIGVVLAYWYYLEKARKDEAPQDQMHESERKYDLPVDKVKSYPLDERTDLKPTSKKQESTQGTQEDSEGRLTEDNKKSSVVILEEKIDFELVPIINGCTRS</sequence>